<evidence type="ECO:0000256" key="3">
    <source>
        <dbReference type="ARBA" id="ARBA00022490"/>
    </source>
</evidence>
<dbReference type="PANTHER" id="PTHR34773">
    <property type="entry name" value="FLAGELLAR SECRETION CHAPERONE FLIS"/>
    <property type="match status" value="1"/>
</dbReference>
<keyword evidence="4 6" id="KW-1005">Bacterial flagellum biogenesis</keyword>
<dbReference type="SUPFAM" id="SSF101116">
    <property type="entry name" value="Flagellar export chaperone FliS"/>
    <property type="match status" value="1"/>
</dbReference>
<keyword evidence="7" id="KW-0282">Flagellum</keyword>
<evidence type="ECO:0000256" key="2">
    <source>
        <dbReference type="ARBA" id="ARBA00008787"/>
    </source>
</evidence>
<sequence>MISNEALHKKTAQEITALLYEACLDHLEEAKMAINELNHTVANEKLQKSSDILYRLGAGLNYEAGIVADQLDSLYNYLADRIVQANYKKDPAIIDEVVNHISIIYAAWSDAMKKNVDQEQKMLKLKKNAYEKNQMFEH</sequence>
<gene>
    <name evidence="7" type="primary">fliS</name>
    <name evidence="7" type="ORF">CR194_02325</name>
</gene>
<evidence type="ECO:0000313" key="8">
    <source>
        <dbReference type="Proteomes" id="UP000248214"/>
    </source>
</evidence>
<dbReference type="PIRSF" id="PIRSF039090">
    <property type="entry name" value="Flis"/>
    <property type="match status" value="1"/>
</dbReference>
<dbReference type="EMBL" id="PDOD01000001">
    <property type="protein sequence ID" value="PYZ94389.1"/>
    <property type="molecule type" value="Genomic_DNA"/>
</dbReference>
<keyword evidence="5" id="KW-0143">Chaperone</keyword>
<comment type="caution">
    <text evidence="7">The sequence shown here is derived from an EMBL/GenBank/DDBJ whole genome shotgun (WGS) entry which is preliminary data.</text>
</comment>
<evidence type="ECO:0000313" key="7">
    <source>
        <dbReference type="EMBL" id="PYZ94389.1"/>
    </source>
</evidence>
<dbReference type="Proteomes" id="UP000248214">
    <property type="component" value="Unassembled WGS sequence"/>
</dbReference>
<keyword evidence="7" id="KW-0969">Cilium</keyword>
<comment type="similarity">
    <text evidence="2 6">Belongs to the FliS family.</text>
</comment>
<dbReference type="InterPro" id="IPR003713">
    <property type="entry name" value="FliS"/>
</dbReference>
<organism evidence="7 8">
    <name type="scientific">Salipaludibacillus keqinensis</name>
    <dbReference type="NCBI Taxonomy" id="2045207"/>
    <lineage>
        <taxon>Bacteria</taxon>
        <taxon>Bacillati</taxon>
        <taxon>Bacillota</taxon>
        <taxon>Bacilli</taxon>
        <taxon>Bacillales</taxon>
        <taxon>Bacillaceae</taxon>
    </lineage>
</organism>
<reference evidence="7 8" key="1">
    <citation type="submission" date="2017-10" db="EMBL/GenBank/DDBJ databases">
        <title>Bacillus sp. nov., a halophilic bacterium isolated from a Keqin Lake.</title>
        <authorList>
            <person name="Wang H."/>
        </authorList>
    </citation>
    <scope>NUCLEOTIDE SEQUENCE [LARGE SCALE GENOMIC DNA]</scope>
    <source>
        <strain evidence="7 8">KQ-12</strain>
    </source>
</reference>
<name>A0A323THZ0_9BACI</name>
<dbReference type="Pfam" id="PF02561">
    <property type="entry name" value="FliS"/>
    <property type="match status" value="1"/>
</dbReference>
<dbReference type="InterPro" id="IPR036584">
    <property type="entry name" value="FliS_sf"/>
</dbReference>
<protein>
    <recommendedName>
        <fullName evidence="6">Flagellar secretion chaperone FliS</fullName>
    </recommendedName>
</protein>
<dbReference type="OrthoDB" id="9792010at2"/>
<keyword evidence="3 6" id="KW-0963">Cytoplasm</keyword>
<proteinExistence type="inferred from homology"/>
<dbReference type="GO" id="GO:0005829">
    <property type="term" value="C:cytosol"/>
    <property type="evidence" value="ECO:0007669"/>
    <property type="project" value="UniProtKB-SubCell"/>
</dbReference>
<dbReference type="Gene3D" id="1.20.120.340">
    <property type="entry name" value="Flagellar protein FliS"/>
    <property type="match status" value="1"/>
</dbReference>
<dbReference type="CDD" id="cd16098">
    <property type="entry name" value="FliS"/>
    <property type="match status" value="1"/>
</dbReference>
<keyword evidence="8" id="KW-1185">Reference proteome</keyword>
<accession>A0A323THZ0</accession>
<evidence type="ECO:0000256" key="4">
    <source>
        <dbReference type="ARBA" id="ARBA00022795"/>
    </source>
</evidence>
<evidence type="ECO:0000256" key="1">
    <source>
        <dbReference type="ARBA" id="ARBA00004514"/>
    </source>
</evidence>
<dbReference type="NCBIfam" id="TIGR00208">
    <property type="entry name" value="fliS"/>
    <property type="match status" value="1"/>
</dbReference>
<keyword evidence="7" id="KW-0966">Cell projection</keyword>
<dbReference type="PANTHER" id="PTHR34773:SF1">
    <property type="entry name" value="FLAGELLAR SECRETION CHAPERONE FLIS"/>
    <property type="match status" value="1"/>
</dbReference>
<evidence type="ECO:0000256" key="6">
    <source>
        <dbReference type="PIRNR" id="PIRNR039090"/>
    </source>
</evidence>
<dbReference type="GO" id="GO:0071973">
    <property type="term" value="P:bacterial-type flagellum-dependent cell motility"/>
    <property type="evidence" value="ECO:0007669"/>
    <property type="project" value="TreeGrafter"/>
</dbReference>
<dbReference type="GO" id="GO:0044780">
    <property type="term" value="P:bacterial-type flagellum assembly"/>
    <property type="evidence" value="ECO:0007669"/>
    <property type="project" value="InterPro"/>
</dbReference>
<comment type="subcellular location">
    <subcellularLocation>
        <location evidence="1 6">Cytoplasm</location>
        <location evidence="1 6">Cytosol</location>
    </subcellularLocation>
</comment>
<dbReference type="RefSeq" id="WP_110608022.1">
    <property type="nucleotide sequence ID" value="NZ_PDOD01000001.1"/>
</dbReference>
<dbReference type="AlphaFoldDB" id="A0A323THZ0"/>
<evidence type="ECO:0000256" key="5">
    <source>
        <dbReference type="ARBA" id="ARBA00023186"/>
    </source>
</evidence>